<dbReference type="Gene3D" id="3.40.50.720">
    <property type="entry name" value="NAD(P)-binding Rossmann-like Domain"/>
    <property type="match status" value="1"/>
</dbReference>
<dbReference type="InterPro" id="IPR004104">
    <property type="entry name" value="Gfo/Idh/MocA-like_OxRdtase_C"/>
</dbReference>
<comment type="caution">
    <text evidence="3">The sequence shown here is derived from an EMBL/GenBank/DDBJ whole genome shotgun (WGS) entry which is preliminary data.</text>
</comment>
<dbReference type="PANTHER" id="PTHR43377">
    <property type="entry name" value="BILIVERDIN REDUCTASE A"/>
    <property type="match status" value="1"/>
</dbReference>
<protein>
    <submittedName>
        <fullName evidence="3">NAD(P)-binding protein</fullName>
    </submittedName>
</protein>
<proteinExistence type="predicted"/>
<evidence type="ECO:0000313" key="3">
    <source>
        <dbReference type="EMBL" id="KAF2445215.1"/>
    </source>
</evidence>
<dbReference type="Pfam" id="PF02894">
    <property type="entry name" value="GFO_IDH_MocA_C"/>
    <property type="match status" value="1"/>
</dbReference>
<dbReference type="InterPro" id="IPR036291">
    <property type="entry name" value="NAD(P)-bd_dom_sf"/>
</dbReference>
<accession>A0A9P4PJI8</accession>
<dbReference type="Proteomes" id="UP000799764">
    <property type="component" value="Unassembled WGS sequence"/>
</dbReference>
<evidence type="ECO:0000259" key="2">
    <source>
        <dbReference type="Pfam" id="PF02894"/>
    </source>
</evidence>
<dbReference type="Gene3D" id="3.30.360.10">
    <property type="entry name" value="Dihydrodipicolinate Reductase, domain 2"/>
    <property type="match status" value="2"/>
</dbReference>
<keyword evidence="4" id="KW-1185">Reference proteome</keyword>
<dbReference type="InterPro" id="IPR051450">
    <property type="entry name" value="Gfo/Idh/MocA_Oxidoreductases"/>
</dbReference>
<dbReference type="SUPFAM" id="SSF51735">
    <property type="entry name" value="NAD(P)-binding Rossmann-fold domains"/>
    <property type="match status" value="1"/>
</dbReference>
<name>A0A9P4PJI8_9PLEO</name>
<feature type="domain" description="Gfo/Idh/MocA-like oxidoreductase C-terminal" evidence="2">
    <location>
        <begin position="107"/>
        <end position="264"/>
    </location>
</feature>
<dbReference type="Pfam" id="PF01408">
    <property type="entry name" value="GFO_IDH_MocA"/>
    <property type="match status" value="1"/>
</dbReference>
<dbReference type="OrthoDB" id="446809at2759"/>
<dbReference type="EMBL" id="MU001500">
    <property type="protein sequence ID" value="KAF2445215.1"/>
    <property type="molecule type" value="Genomic_DNA"/>
</dbReference>
<sequence length="268" mass="28995">MLASLRPDGALVCTPNHTHVALSKELLKGCVHGLCEKPISIDSESGQELIDCAEASGRHLLIGHHRRFNRFVVAAKNALPSLGKIVAVSGLWTIYKPPEYFEPPMEHPAHVVRASTEKTISQRGHPAEEGATITLKFANGIVGTFLLSDAAVSPHHFECGTGENPTITAEGRDAYRIFGSEGSLSFPDMTKWSYVGRKGWTERLNCEHVNVPEMKIPFELQVERFVAVIKGEEAPSCSGVDGLRAVTVCEAVKKSIADGCPVEISIGT</sequence>
<dbReference type="SUPFAM" id="SSF55347">
    <property type="entry name" value="Glyceraldehyde-3-phosphate dehydrogenase-like, C-terminal domain"/>
    <property type="match status" value="1"/>
</dbReference>
<feature type="domain" description="Gfo/Idh/MocA-like oxidoreductase N-terminal" evidence="1">
    <location>
        <begin position="2"/>
        <end position="64"/>
    </location>
</feature>
<dbReference type="PANTHER" id="PTHR43377:SF1">
    <property type="entry name" value="BILIVERDIN REDUCTASE A"/>
    <property type="match status" value="1"/>
</dbReference>
<dbReference type="GO" id="GO:0000166">
    <property type="term" value="F:nucleotide binding"/>
    <property type="evidence" value="ECO:0007669"/>
    <property type="project" value="InterPro"/>
</dbReference>
<organism evidence="3 4">
    <name type="scientific">Karstenula rhodostoma CBS 690.94</name>
    <dbReference type="NCBI Taxonomy" id="1392251"/>
    <lineage>
        <taxon>Eukaryota</taxon>
        <taxon>Fungi</taxon>
        <taxon>Dikarya</taxon>
        <taxon>Ascomycota</taxon>
        <taxon>Pezizomycotina</taxon>
        <taxon>Dothideomycetes</taxon>
        <taxon>Pleosporomycetidae</taxon>
        <taxon>Pleosporales</taxon>
        <taxon>Massarineae</taxon>
        <taxon>Didymosphaeriaceae</taxon>
        <taxon>Karstenula</taxon>
    </lineage>
</organism>
<dbReference type="InterPro" id="IPR000683">
    <property type="entry name" value="Gfo/Idh/MocA-like_OxRdtase_N"/>
</dbReference>
<gene>
    <name evidence="3" type="ORF">P171DRAFT_454825</name>
</gene>
<evidence type="ECO:0000259" key="1">
    <source>
        <dbReference type="Pfam" id="PF01408"/>
    </source>
</evidence>
<reference evidence="3" key="1">
    <citation type="journal article" date="2020" name="Stud. Mycol.">
        <title>101 Dothideomycetes genomes: a test case for predicting lifestyles and emergence of pathogens.</title>
        <authorList>
            <person name="Haridas S."/>
            <person name="Albert R."/>
            <person name="Binder M."/>
            <person name="Bloem J."/>
            <person name="Labutti K."/>
            <person name="Salamov A."/>
            <person name="Andreopoulos B."/>
            <person name="Baker S."/>
            <person name="Barry K."/>
            <person name="Bills G."/>
            <person name="Bluhm B."/>
            <person name="Cannon C."/>
            <person name="Castanera R."/>
            <person name="Culley D."/>
            <person name="Daum C."/>
            <person name="Ezra D."/>
            <person name="Gonzalez J."/>
            <person name="Henrissat B."/>
            <person name="Kuo A."/>
            <person name="Liang C."/>
            <person name="Lipzen A."/>
            <person name="Lutzoni F."/>
            <person name="Magnuson J."/>
            <person name="Mondo S."/>
            <person name="Nolan M."/>
            <person name="Ohm R."/>
            <person name="Pangilinan J."/>
            <person name="Park H.-J."/>
            <person name="Ramirez L."/>
            <person name="Alfaro M."/>
            <person name="Sun H."/>
            <person name="Tritt A."/>
            <person name="Yoshinaga Y."/>
            <person name="Zwiers L.-H."/>
            <person name="Turgeon B."/>
            <person name="Goodwin S."/>
            <person name="Spatafora J."/>
            <person name="Crous P."/>
            <person name="Grigoriev I."/>
        </authorList>
    </citation>
    <scope>NUCLEOTIDE SEQUENCE</scope>
    <source>
        <strain evidence="3">CBS 690.94</strain>
    </source>
</reference>
<evidence type="ECO:0000313" key="4">
    <source>
        <dbReference type="Proteomes" id="UP000799764"/>
    </source>
</evidence>
<dbReference type="AlphaFoldDB" id="A0A9P4PJI8"/>